<dbReference type="RefSeq" id="YP_009807802.1">
    <property type="nucleotide sequence ID" value="NC_048028.1"/>
</dbReference>
<dbReference type="Proteomes" id="UP000258385">
    <property type="component" value="Segment"/>
</dbReference>
<reference evidence="1 2" key="1">
    <citation type="submission" date="2018-06" db="EMBL/GenBank/DDBJ databases">
        <authorList>
            <person name="DeCurzio J.M."/>
            <person name="Delesalle V.A."/>
            <person name="Garlena R.A."/>
            <person name="Russell D.A."/>
            <person name="Pope W.H."/>
            <person name="Jacobs-Sera D."/>
            <person name="Hatfull G.F."/>
        </authorList>
    </citation>
    <scope>NUCLEOTIDE SEQUENCE [LARGE SCALE GENOMIC DNA]</scope>
</reference>
<organism evidence="1 2">
    <name type="scientific">Gordonia phage Ronaldo</name>
    <dbReference type="NCBI Taxonomy" id="2250397"/>
    <lineage>
        <taxon>Viruses</taxon>
        <taxon>Duplodnaviria</taxon>
        <taxon>Heunggongvirae</taxon>
        <taxon>Uroviricota</taxon>
        <taxon>Caudoviricetes</taxon>
        <taxon>Ronaldovirus</taxon>
        <taxon>Ronaldovirus ronaldo</taxon>
    </lineage>
</organism>
<proteinExistence type="predicted"/>
<sequence>MSGAVCADCAREVPSPQSDIAYWGYEYELLCAPCFYRKVPWPPDAKERALARLRPGERLKYPTIQRGYVRTTP</sequence>
<evidence type="ECO:0000313" key="1">
    <source>
        <dbReference type="EMBL" id="AXN53668.1"/>
    </source>
</evidence>
<evidence type="ECO:0000313" key="2">
    <source>
        <dbReference type="Proteomes" id="UP000258385"/>
    </source>
</evidence>
<dbReference type="EMBL" id="MH479925">
    <property type="protein sequence ID" value="AXN53668.1"/>
    <property type="molecule type" value="Genomic_DNA"/>
</dbReference>
<protein>
    <submittedName>
        <fullName evidence="1">Uncharacterized protein</fullName>
    </submittedName>
</protein>
<dbReference type="GeneID" id="54998686"/>
<name>A0A346FD54_9CAUD</name>
<gene>
    <name evidence="1" type="primary">106</name>
    <name evidence="1" type="ORF">SEA_RONALDO_106</name>
</gene>
<keyword evidence="2" id="KW-1185">Reference proteome</keyword>
<dbReference type="KEGG" id="vg:54998686"/>
<accession>A0A346FD54</accession>